<accession>I8T2Q8</accession>
<dbReference type="OrthoDB" id="5598420at2"/>
<reference evidence="1 2" key="1">
    <citation type="journal article" date="2012" name="J. Bacteriol.">
        <title>Genome Sequence of n-Alkane-Degrading Hydrocarboniphaga effusa Strain AP103T (ATCC BAA-332T).</title>
        <authorList>
            <person name="Chang H.K."/>
            <person name="Zylstra G.J."/>
            <person name="Chae J.C."/>
        </authorList>
    </citation>
    <scope>NUCLEOTIDE SEQUENCE [LARGE SCALE GENOMIC DNA]</scope>
    <source>
        <strain evidence="1 2">AP103</strain>
    </source>
</reference>
<name>I8T2Q8_9GAMM</name>
<evidence type="ECO:0000313" key="1">
    <source>
        <dbReference type="EMBL" id="EIT68210.1"/>
    </source>
</evidence>
<protein>
    <submittedName>
        <fullName evidence="1">Uncharacterized protein</fullName>
    </submittedName>
</protein>
<proteinExistence type="predicted"/>
<organism evidence="1 2">
    <name type="scientific">Hydrocarboniphaga effusa AP103</name>
    <dbReference type="NCBI Taxonomy" id="1172194"/>
    <lineage>
        <taxon>Bacteria</taxon>
        <taxon>Pseudomonadati</taxon>
        <taxon>Pseudomonadota</taxon>
        <taxon>Gammaproteobacteria</taxon>
        <taxon>Nevskiales</taxon>
        <taxon>Nevskiaceae</taxon>
        <taxon>Hydrocarboniphaga</taxon>
    </lineage>
</organism>
<gene>
    <name evidence="1" type="ORF">WQQ_46450</name>
</gene>
<dbReference type="Proteomes" id="UP000003704">
    <property type="component" value="Unassembled WGS sequence"/>
</dbReference>
<dbReference type="RefSeq" id="WP_007187580.1">
    <property type="nucleotide sequence ID" value="NZ_AKGD01000004.1"/>
</dbReference>
<keyword evidence="2" id="KW-1185">Reference proteome</keyword>
<dbReference type="EMBL" id="AKGD01000004">
    <property type="protein sequence ID" value="EIT68210.1"/>
    <property type="molecule type" value="Genomic_DNA"/>
</dbReference>
<sequence length="100" mass="10230">MSFAALGLAVLATGCASNSYCLGKQDYDNAEDRIPLQAVSGLKLPESPTALRVPKRTPDGVPYGVADAKGDGVCLDKPPTLTSATATEAVATPAKPAKKK</sequence>
<dbReference type="AlphaFoldDB" id="I8T2Q8"/>
<comment type="caution">
    <text evidence="1">The sequence shown here is derived from an EMBL/GenBank/DDBJ whole genome shotgun (WGS) entry which is preliminary data.</text>
</comment>
<evidence type="ECO:0000313" key="2">
    <source>
        <dbReference type="Proteomes" id="UP000003704"/>
    </source>
</evidence>